<dbReference type="AlphaFoldDB" id="A0A257SHJ7"/>
<dbReference type="Proteomes" id="UP000216779">
    <property type="component" value="Unassembled WGS sequence"/>
</dbReference>
<reference evidence="1 2" key="1">
    <citation type="submission" date="2017-03" db="EMBL/GenBank/DDBJ databases">
        <title>Lifting the veil on microbial sulfur biogeochemistry in mining wastewaters.</title>
        <authorList>
            <person name="Kantor R.S."/>
            <person name="Colenbrander Nelson T."/>
            <person name="Marshall S."/>
            <person name="Bennett D."/>
            <person name="Apte S."/>
            <person name="Camacho D."/>
            <person name="Thomas B.C."/>
            <person name="Warren L.A."/>
            <person name="Banfield J.F."/>
        </authorList>
    </citation>
    <scope>NUCLEOTIDE SEQUENCE [LARGE SCALE GENOMIC DNA]</scope>
    <source>
        <strain evidence="1">21-59-9</strain>
    </source>
</reference>
<evidence type="ECO:0000313" key="2">
    <source>
        <dbReference type="Proteomes" id="UP000216779"/>
    </source>
</evidence>
<protein>
    <submittedName>
        <fullName evidence="1">Uncharacterized protein</fullName>
    </submittedName>
</protein>
<sequence length="68" mass="7691">MTWICGYRDGTPQGRAFQIPDWTHGWVTEADAAEIAAELRRSTGAEPHILTVRGRLIRLARTRKDGKE</sequence>
<dbReference type="EMBL" id="NCBC01000815">
    <property type="protein sequence ID" value="OYV72693.1"/>
    <property type="molecule type" value="Genomic_DNA"/>
</dbReference>
<comment type="caution">
    <text evidence="1">The sequence shown here is derived from an EMBL/GenBank/DDBJ whole genome shotgun (WGS) entry which is preliminary data.</text>
</comment>
<name>A0A257SHJ7_9PROT</name>
<evidence type="ECO:0000313" key="1">
    <source>
        <dbReference type="EMBL" id="OYV72693.1"/>
    </source>
</evidence>
<organism evidence="1 2">
    <name type="scientific">Acidithiobacillus ferrivorans</name>
    <dbReference type="NCBI Taxonomy" id="160808"/>
    <lineage>
        <taxon>Bacteria</taxon>
        <taxon>Pseudomonadati</taxon>
        <taxon>Pseudomonadota</taxon>
        <taxon>Acidithiobacillia</taxon>
        <taxon>Acidithiobacillales</taxon>
        <taxon>Acidithiobacillaceae</taxon>
        <taxon>Acidithiobacillus</taxon>
    </lineage>
</organism>
<accession>A0A257SHJ7</accession>
<gene>
    <name evidence="1" type="ORF">B7Z70_14425</name>
</gene>
<proteinExistence type="predicted"/>